<accession>A0A413IER2</accession>
<dbReference type="EMBL" id="QSCO01000005">
    <property type="protein sequence ID" value="RGY08406.1"/>
    <property type="molecule type" value="Genomic_DNA"/>
</dbReference>
<dbReference type="RefSeq" id="WP_118103301.1">
    <property type="nucleotide sequence ID" value="NZ_QSCO01000005.1"/>
</dbReference>
<comment type="caution">
    <text evidence="1">The sequence shown here is derived from an EMBL/GenBank/DDBJ whole genome shotgun (WGS) entry which is preliminary data.</text>
</comment>
<evidence type="ECO:0000313" key="1">
    <source>
        <dbReference type="EMBL" id="RGY08406.1"/>
    </source>
</evidence>
<sequence length="152" mass="17467">MLQDYLTLRQAYLTRPDTRTQIHQNYVRNLFLYETFRLGGHNLPPTIFENIVSTGKPQSTETTRQAYDLWQAWQYCEKQAALRQPLDLSFVRAVSARIMKHTGGETTTSVGRYDTSLGDFRLGEDYDEDTLWLISVKSPSCSTICAGLPMYN</sequence>
<dbReference type="InterPro" id="IPR036597">
    <property type="entry name" value="Fido-like_dom_sf"/>
</dbReference>
<gene>
    <name evidence="1" type="ORF">DXA53_05035</name>
</gene>
<evidence type="ECO:0000313" key="2">
    <source>
        <dbReference type="Proteomes" id="UP000284434"/>
    </source>
</evidence>
<dbReference type="Gene3D" id="1.10.3290.10">
    <property type="entry name" value="Fido-like domain"/>
    <property type="match status" value="1"/>
</dbReference>
<reference evidence="1 2" key="1">
    <citation type="submission" date="2018-08" db="EMBL/GenBank/DDBJ databases">
        <title>A genome reference for cultivated species of the human gut microbiota.</title>
        <authorList>
            <person name="Zou Y."/>
            <person name="Xue W."/>
            <person name="Luo G."/>
        </authorList>
    </citation>
    <scope>NUCLEOTIDE SEQUENCE [LARGE SCALE GENOMIC DNA]</scope>
    <source>
        <strain evidence="1 2">OF03-11</strain>
    </source>
</reference>
<protein>
    <submittedName>
        <fullName evidence="1">Uncharacterized protein</fullName>
    </submittedName>
</protein>
<dbReference type="AlphaFoldDB" id="A0A413IER2"/>
<organism evidence="1 2">
    <name type="scientific">Odoribacter splanchnicus</name>
    <dbReference type="NCBI Taxonomy" id="28118"/>
    <lineage>
        <taxon>Bacteria</taxon>
        <taxon>Pseudomonadati</taxon>
        <taxon>Bacteroidota</taxon>
        <taxon>Bacteroidia</taxon>
        <taxon>Bacteroidales</taxon>
        <taxon>Odoribacteraceae</taxon>
        <taxon>Odoribacter</taxon>
    </lineage>
</organism>
<proteinExistence type="predicted"/>
<dbReference type="Proteomes" id="UP000284434">
    <property type="component" value="Unassembled WGS sequence"/>
</dbReference>
<name>A0A413IER2_9BACT</name>